<keyword evidence="2" id="KW-1185">Reference proteome</keyword>
<evidence type="ECO:0000313" key="1">
    <source>
        <dbReference type="EMBL" id="CAG8834722.1"/>
    </source>
</evidence>
<accession>A0A9N9PML7</accession>
<dbReference type="AlphaFoldDB" id="A0A9N9PML7"/>
<name>A0A9N9PML7_9GLOM</name>
<dbReference type="Proteomes" id="UP000789759">
    <property type="component" value="Unassembled WGS sequence"/>
</dbReference>
<gene>
    <name evidence="1" type="ORF">CPELLU_LOCUS21150</name>
</gene>
<feature type="non-terminal residue" evidence="1">
    <location>
        <position position="135"/>
    </location>
</feature>
<reference evidence="1" key="1">
    <citation type="submission" date="2021-06" db="EMBL/GenBank/DDBJ databases">
        <authorList>
            <person name="Kallberg Y."/>
            <person name="Tangrot J."/>
            <person name="Rosling A."/>
        </authorList>
    </citation>
    <scope>NUCLEOTIDE SEQUENCE</scope>
    <source>
        <strain evidence="1">FL966</strain>
    </source>
</reference>
<proteinExistence type="predicted"/>
<evidence type="ECO:0000313" key="2">
    <source>
        <dbReference type="Proteomes" id="UP000789759"/>
    </source>
</evidence>
<protein>
    <submittedName>
        <fullName evidence="1">5266_t:CDS:1</fullName>
    </submittedName>
</protein>
<sequence length="135" mass="14991">MSELCFDNENPQDIVSQGVWNFFNKGASVKGHCSGQCKKCGAFWACAKPVDLEEHLALDCPNQNKDIIDFYTQIISNRQGHGQTVSQKLIPSIEQSKRKHKLAGDQASLSEFLESTKLTSQCENNINSALIKAFV</sequence>
<comment type="caution">
    <text evidence="1">The sequence shown here is derived from an EMBL/GenBank/DDBJ whole genome shotgun (WGS) entry which is preliminary data.</text>
</comment>
<organism evidence="1 2">
    <name type="scientific">Cetraspora pellucida</name>
    <dbReference type="NCBI Taxonomy" id="1433469"/>
    <lineage>
        <taxon>Eukaryota</taxon>
        <taxon>Fungi</taxon>
        <taxon>Fungi incertae sedis</taxon>
        <taxon>Mucoromycota</taxon>
        <taxon>Glomeromycotina</taxon>
        <taxon>Glomeromycetes</taxon>
        <taxon>Diversisporales</taxon>
        <taxon>Gigasporaceae</taxon>
        <taxon>Cetraspora</taxon>
    </lineage>
</organism>
<dbReference type="EMBL" id="CAJVQA010074230">
    <property type="protein sequence ID" value="CAG8834722.1"/>
    <property type="molecule type" value="Genomic_DNA"/>
</dbReference>
<dbReference type="OrthoDB" id="2440964at2759"/>